<dbReference type="Proteomes" id="UP001153332">
    <property type="component" value="Unassembled WGS sequence"/>
</dbReference>
<evidence type="ECO:0000313" key="2">
    <source>
        <dbReference type="Proteomes" id="UP001153332"/>
    </source>
</evidence>
<evidence type="ECO:0000313" key="1">
    <source>
        <dbReference type="EMBL" id="KAJ8131068.1"/>
    </source>
</evidence>
<name>A0ACC2JUX6_9PEZI</name>
<proteinExistence type="predicted"/>
<accession>A0ACC2JUX6</accession>
<gene>
    <name evidence="1" type="ORF">O1611_g2560</name>
</gene>
<keyword evidence="2" id="KW-1185">Reference proteome</keyword>
<reference evidence="1" key="1">
    <citation type="submission" date="2022-12" db="EMBL/GenBank/DDBJ databases">
        <title>Genome Sequence of Lasiodiplodia mahajangana.</title>
        <authorList>
            <person name="Buettner E."/>
        </authorList>
    </citation>
    <scope>NUCLEOTIDE SEQUENCE</scope>
    <source>
        <strain evidence="1">VT137</strain>
    </source>
</reference>
<comment type="caution">
    <text evidence="1">The sequence shown here is derived from an EMBL/GenBank/DDBJ whole genome shotgun (WGS) entry which is preliminary data.</text>
</comment>
<organism evidence="1 2">
    <name type="scientific">Lasiodiplodia mahajangana</name>
    <dbReference type="NCBI Taxonomy" id="1108764"/>
    <lineage>
        <taxon>Eukaryota</taxon>
        <taxon>Fungi</taxon>
        <taxon>Dikarya</taxon>
        <taxon>Ascomycota</taxon>
        <taxon>Pezizomycotina</taxon>
        <taxon>Dothideomycetes</taxon>
        <taxon>Dothideomycetes incertae sedis</taxon>
        <taxon>Botryosphaeriales</taxon>
        <taxon>Botryosphaeriaceae</taxon>
        <taxon>Lasiodiplodia</taxon>
    </lineage>
</organism>
<protein>
    <submittedName>
        <fullName evidence="1">Uncharacterized protein</fullName>
    </submittedName>
</protein>
<dbReference type="EMBL" id="JAPUUL010000365">
    <property type="protein sequence ID" value="KAJ8131068.1"/>
    <property type="molecule type" value="Genomic_DNA"/>
</dbReference>
<sequence length="586" mass="64619">MADDGSTEGGIEYKHEDASPSDTIPSVTSEDATHPSNWPGENYSPQADTYPSGYQDNILGLQQVKWELSELDLSSMEAQRALFRIILLPKAEGLGISAYGRPTDRSEGSGNWRFANVKGAPKGTAPTKLFAMSWDDEHVGCRVDHWNTTKFVIYFNPWQDHAILRNFGLSDIQATRVDEGNVGEVEHIAEGLVSGCLALDAGEWIVADGNEFLVEVKVLERTEWAVSHQPAKRQAGCSTNLPKKTRVLADLAADGATYQTGVSEANASGHALLDLSSGQTIHVGSRDGGESTYRLKRLEPVAHGTESSIWKGEHSKFPRKLVAVKVLKPKDNTVSSHHPYSTAEDWIRKVTILSSLGDHFSLVNYLGADARFYSIYTEFVDAQPLDQHVTGPDDNPQFCGNVQGAWRILNDMAAALSFIHQKGVVHGDIRPGNILYNPQRGAFLVGFGNGLCLEDPEQPYRWPWYIPPEFLYNPSSLGSPADMFALGVVMLWVLHRIRLPECAPFWNIKDVHPTAEIQAEHNRAAQNQMILWAEIIRLAASTPSIEGGAIDSIVNALLEKKRDRIDALKLESRVVGATQTPPKRVE</sequence>